<proteinExistence type="predicted"/>
<evidence type="ECO:0000313" key="3">
    <source>
        <dbReference type="Proteomes" id="UP001300383"/>
    </source>
</evidence>
<comment type="caution">
    <text evidence="2">The sequence shown here is derived from an EMBL/GenBank/DDBJ whole genome shotgun (WGS) entry which is preliminary data.</text>
</comment>
<keyword evidence="3" id="KW-1185">Reference proteome</keyword>
<dbReference type="InterPro" id="IPR014245">
    <property type="entry name" value="Spore_III_AF"/>
</dbReference>
<evidence type="ECO:0000256" key="1">
    <source>
        <dbReference type="SAM" id="Phobius"/>
    </source>
</evidence>
<accession>A0AAP4BB82</accession>
<dbReference type="RefSeq" id="WP_283229865.1">
    <property type="nucleotide sequence ID" value="NZ_JASGBQ010000002.1"/>
</dbReference>
<organism evidence="2 3">
    <name type="scientific">Fusibacillus kribbianus</name>
    <dbReference type="NCBI Taxonomy" id="3044208"/>
    <lineage>
        <taxon>Bacteria</taxon>
        <taxon>Bacillati</taxon>
        <taxon>Bacillota</taxon>
        <taxon>Clostridia</taxon>
        <taxon>Lachnospirales</taxon>
        <taxon>Lachnospiraceae</taxon>
        <taxon>Fusibacillus</taxon>
    </lineage>
</organism>
<reference evidence="2 3" key="1">
    <citation type="submission" date="2023-05" db="EMBL/GenBank/DDBJ databases">
        <title>[ruminococcus] sp. nov., isolated from a pig farm feces dump.</title>
        <authorList>
            <person name="Chang Y.-H."/>
        </authorList>
    </citation>
    <scope>NUCLEOTIDE SEQUENCE [LARGE SCALE GENOMIC DNA]</scope>
    <source>
        <strain evidence="2 3">YH-rum2234</strain>
    </source>
</reference>
<dbReference type="Proteomes" id="UP001300383">
    <property type="component" value="Unassembled WGS sequence"/>
</dbReference>
<evidence type="ECO:0000313" key="2">
    <source>
        <dbReference type="EMBL" id="MDI9241356.1"/>
    </source>
</evidence>
<keyword evidence="1" id="KW-1133">Transmembrane helix</keyword>
<feature type="transmembrane region" description="Helical" evidence="1">
    <location>
        <begin position="37"/>
        <end position="54"/>
    </location>
</feature>
<name>A0AAP4BB82_9FIRM</name>
<feature type="transmembrane region" description="Helical" evidence="1">
    <location>
        <begin position="6"/>
        <end position="25"/>
    </location>
</feature>
<sequence>MDGFYQWVRNIAACLIFMSLILRLLPDGKNVKYIRHFMGMVLILVVLAPAGKLLRLEESFSELAVSLERDREREEFKDELKLMGEEYTDSVVKSYEEELAVQAGRFLSEAGFSYESVRVEIDGEEGSASLGQIRAVEVNMSSGEETGEEDSGQIVIEKKRVQILDEEPERGSYREEAEDGELRRLLSEELSVPVDSVHIFR</sequence>
<dbReference type="AlphaFoldDB" id="A0AAP4BB82"/>
<protein>
    <submittedName>
        <fullName evidence="2">Stage III sporulation protein AF</fullName>
    </submittedName>
</protein>
<keyword evidence="1" id="KW-0472">Membrane</keyword>
<dbReference type="Pfam" id="PF09581">
    <property type="entry name" value="Spore_III_AF"/>
    <property type="match status" value="1"/>
</dbReference>
<gene>
    <name evidence="2" type="ORF">QJ036_02540</name>
</gene>
<dbReference type="EMBL" id="JASGBQ010000002">
    <property type="protein sequence ID" value="MDI9241356.1"/>
    <property type="molecule type" value="Genomic_DNA"/>
</dbReference>
<keyword evidence="1" id="KW-0812">Transmembrane</keyword>